<comment type="similarity">
    <text evidence="1">Belongs to the Skp family.</text>
</comment>
<feature type="signal peptide" evidence="4">
    <location>
        <begin position="1"/>
        <end position="21"/>
    </location>
</feature>
<dbReference type="EMBL" id="CP003379">
    <property type="protein sequence ID" value="AFL89243.1"/>
    <property type="molecule type" value="Genomic_DNA"/>
</dbReference>
<dbReference type="GO" id="GO:0050821">
    <property type="term" value="P:protein stabilization"/>
    <property type="evidence" value="ECO:0007669"/>
    <property type="project" value="TreeGrafter"/>
</dbReference>
<dbReference type="eggNOG" id="COG2825">
    <property type="taxonomic scope" value="Bacteria"/>
</dbReference>
<feature type="region of interest" description="Disordered" evidence="3">
    <location>
        <begin position="170"/>
        <end position="191"/>
    </location>
</feature>
<proteinExistence type="inferred from homology"/>
<dbReference type="OrthoDB" id="121775at2"/>
<reference evidence="5 6" key="1">
    <citation type="submission" date="2012-06" db="EMBL/GenBank/DDBJ databases">
        <title>Complete genome of Terriglobus roseus DSM 18391.</title>
        <authorList>
            <consortium name="US DOE Joint Genome Institute (JGI-PGF)"/>
            <person name="Lucas S."/>
            <person name="Copeland A."/>
            <person name="Lapidus A."/>
            <person name="Glavina del Rio T."/>
            <person name="Dalin E."/>
            <person name="Tice H."/>
            <person name="Bruce D."/>
            <person name="Goodwin L."/>
            <person name="Pitluck S."/>
            <person name="Peters L."/>
            <person name="Mikhailova N."/>
            <person name="Munk A.C.C."/>
            <person name="Kyrpides N."/>
            <person name="Mavromatis K."/>
            <person name="Ivanova N."/>
            <person name="Brettin T."/>
            <person name="Detter J.C."/>
            <person name="Han C."/>
            <person name="Larimer F."/>
            <person name="Land M."/>
            <person name="Hauser L."/>
            <person name="Markowitz V."/>
            <person name="Cheng J.-F."/>
            <person name="Hugenholtz P."/>
            <person name="Woyke T."/>
            <person name="Wu D."/>
            <person name="Brambilla E."/>
            <person name="Klenk H.-P."/>
            <person name="Eisen J.A."/>
        </authorList>
    </citation>
    <scope>NUCLEOTIDE SEQUENCE [LARGE SCALE GENOMIC DNA]</scope>
    <source>
        <strain evidence="6">DSM 18391 / NRRL B-41598 / KBS 63</strain>
    </source>
</reference>
<organism evidence="5 6">
    <name type="scientific">Terriglobus roseus (strain DSM 18391 / NRRL B-41598 / KBS 63)</name>
    <dbReference type="NCBI Taxonomy" id="926566"/>
    <lineage>
        <taxon>Bacteria</taxon>
        <taxon>Pseudomonadati</taxon>
        <taxon>Acidobacteriota</taxon>
        <taxon>Terriglobia</taxon>
        <taxon>Terriglobales</taxon>
        <taxon>Acidobacteriaceae</taxon>
        <taxon>Terriglobus</taxon>
    </lineage>
</organism>
<evidence type="ECO:0000313" key="5">
    <source>
        <dbReference type="EMBL" id="AFL89243.1"/>
    </source>
</evidence>
<name>I3ZJ25_TERRK</name>
<dbReference type="SUPFAM" id="SSF111384">
    <property type="entry name" value="OmpH-like"/>
    <property type="match status" value="1"/>
</dbReference>
<dbReference type="InterPro" id="IPR024930">
    <property type="entry name" value="Skp_dom_sf"/>
</dbReference>
<dbReference type="STRING" id="926566.Terro_3011"/>
<keyword evidence="2 4" id="KW-0732">Signal</keyword>
<evidence type="ECO:0000256" key="3">
    <source>
        <dbReference type="SAM" id="MobiDB-lite"/>
    </source>
</evidence>
<evidence type="ECO:0000256" key="1">
    <source>
        <dbReference type="ARBA" id="ARBA00009091"/>
    </source>
</evidence>
<keyword evidence="6" id="KW-1185">Reference proteome</keyword>
<dbReference type="AlphaFoldDB" id="I3ZJ25"/>
<feature type="chain" id="PRO_5003684920" evidence="4">
    <location>
        <begin position="22"/>
        <end position="191"/>
    </location>
</feature>
<dbReference type="GO" id="GO:0051082">
    <property type="term" value="F:unfolded protein binding"/>
    <property type="evidence" value="ECO:0007669"/>
    <property type="project" value="InterPro"/>
</dbReference>
<evidence type="ECO:0000313" key="6">
    <source>
        <dbReference type="Proteomes" id="UP000006056"/>
    </source>
</evidence>
<sequence>MKAALLASALVLFSSACVAQAAPSSPTNGIVTIAFNTAVLQTNEAQRELSSLQTKFAPRQAHLEALNGEIEALQKQAATDPTKVNSINAKEKQLQREGEDFRTESQTASEQTFQAVAQKVYAFLQEFSSQHGYTAVIERGSDASPVVWYAAANLDITKTVVDAYNARAATSNTAIPNAPSPRQGARQQNKQ</sequence>
<evidence type="ECO:0000256" key="4">
    <source>
        <dbReference type="SAM" id="SignalP"/>
    </source>
</evidence>
<evidence type="ECO:0000256" key="2">
    <source>
        <dbReference type="ARBA" id="ARBA00022729"/>
    </source>
</evidence>
<gene>
    <name evidence="5" type="ordered locus">Terro_3011</name>
</gene>
<dbReference type="Pfam" id="PF03938">
    <property type="entry name" value="OmpH"/>
    <property type="match status" value="1"/>
</dbReference>
<dbReference type="RefSeq" id="WP_014786507.1">
    <property type="nucleotide sequence ID" value="NC_018014.1"/>
</dbReference>
<dbReference type="GO" id="GO:0005829">
    <property type="term" value="C:cytosol"/>
    <property type="evidence" value="ECO:0007669"/>
    <property type="project" value="TreeGrafter"/>
</dbReference>
<dbReference type="PANTHER" id="PTHR35089:SF1">
    <property type="entry name" value="CHAPERONE PROTEIN SKP"/>
    <property type="match status" value="1"/>
</dbReference>
<accession>I3ZJ25</accession>
<dbReference type="InterPro" id="IPR005632">
    <property type="entry name" value="Chaperone_Skp"/>
</dbReference>
<dbReference type="Proteomes" id="UP000006056">
    <property type="component" value="Chromosome"/>
</dbReference>
<dbReference type="Gene3D" id="3.30.910.20">
    <property type="entry name" value="Skp domain"/>
    <property type="match status" value="1"/>
</dbReference>
<dbReference type="KEGG" id="trs:Terro_3011"/>
<dbReference type="HOGENOM" id="CLU_1420823_0_0_0"/>
<dbReference type="SMART" id="SM00935">
    <property type="entry name" value="OmpH"/>
    <property type="match status" value="1"/>
</dbReference>
<dbReference type="PROSITE" id="PS51257">
    <property type="entry name" value="PROKAR_LIPOPROTEIN"/>
    <property type="match status" value="1"/>
</dbReference>
<dbReference type="PANTHER" id="PTHR35089">
    <property type="entry name" value="CHAPERONE PROTEIN SKP"/>
    <property type="match status" value="1"/>
</dbReference>
<protein>
    <submittedName>
        <fullName evidence="5">Outer membrane protein</fullName>
    </submittedName>
</protein>